<dbReference type="EnsemblBacteria" id="ABL79267">
    <property type="protein sequence ID" value="ABL79267"/>
    <property type="gene ID" value="Tpen_1872"/>
</dbReference>
<accession>A1S1D7</accession>
<geneLocation type="plasmid" evidence="1 2">
    <name>pTPEN01</name>
</geneLocation>
<dbReference type="Proteomes" id="UP000000641">
    <property type="component" value="Plasmid pTPEN01"/>
</dbReference>
<dbReference type="AlphaFoldDB" id="A1S1D7"/>
<gene>
    <name evidence="1" type="ordered locus">Tpen_1872</name>
</gene>
<organism evidence="1 2">
    <name type="scientific">Thermofilum pendens (strain DSM 2475 / Hrk 5)</name>
    <dbReference type="NCBI Taxonomy" id="368408"/>
    <lineage>
        <taxon>Archaea</taxon>
        <taxon>Thermoproteota</taxon>
        <taxon>Thermoprotei</taxon>
        <taxon>Thermofilales</taxon>
        <taxon>Thermofilaceae</taxon>
        <taxon>Thermofilum</taxon>
    </lineage>
</organism>
<sequence>MSRARIESLYRAVYERLRPFECTDNPAECLARSLLALGIPARAVEDIREAERIGGYVVVEWGGKKTKRARLSAHEWESLARLIALCRREYADLVRLLNVYKSRYPYTWKDVRVLRELAVEGRMSRDARALEAIAKVEHALAAI</sequence>
<dbReference type="RefSeq" id="WP_011751392.1">
    <property type="nucleotide sequence ID" value="NC_008696.1"/>
</dbReference>
<evidence type="ECO:0000313" key="2">
    <source>
        <dbReference type="Proteomes" id="UP000000641"/>
    </source>
</evidence>
<dbReference type="KEGG" id="tpe:Tpen_1872"/>
<proteinExistence type="predicted"/>
<dbReference type="GeneID" id="4600343"/>
<evidence type="ECO:0000313" key="1">
    <source>
        <dbReference type="EMBL" id="ABL79267.1"/>
    </source>
</evidence>
<dbReference type="EMBL" id="CP000506">
    <property type="protein sequence ID" value="ABL79267.1"/>
    <property type="molecule type" value="Genomic_DNA"/>
</dbReference>
<keyword evidence="2" id="KW-1185">Reference proteome</keyword>
<protein>
    <submittedName>
        <fullName evidence="1">Uncharacterized protein</fullName>
    </submittedName>
</protein>
<keyword evidence="1" id="KW-0614">Plasmid</keyword>
<dbReference type="HOGENOM" id="CLU_1801795_0_0_2"/>
<name>A1S1D7_THEPD</name>
<reference evidence="2" key="1">
    <citation type="journal article" date="2008" name="J. Bacteriol.">
        <title>Genome sequence of Thermofilum pendens reveals an exceptional loss of biosynthetic pathways without genome reduction.</title>
        <authorList>
            <person name="Anderson I."/>
            <person name="Rodriguez J."/>
            <person name="Susanti D."/>
            <person name="Porat I."/>
            <person name="Reich C."/>
            <person name="Ulrich L.E."/>
            <person name="Elkins J.G."/>
            <person name="Mavromatis K."/>
            <person name="Lykidis A."/>
            <person name="Kim E."/>
            <person name="Thompson L.S."/>
            <person name="Nolan M."/>
            <person name="Land M."/>
            <person name="Copeland A."/>
            <person name="Lapidus A."/>
            <person name="Lucas S."/>
            <person name="Detter C."/>
            <person name="Zhulin I.B."/>
            <person name="Olsen G.J."/>
            <person name="Whitman W."/>
            <person name="Mukhopadhyay B."/>
            <person name="Bristow J."/>
            <person name="Kyrpides N."/>
        </authorList>
    </citation>
    <scope>NUCLEOTIDE SEQUENCE [LARGE SCALE GENOMIC DNA]</scope>
    <source>
        <strain evidence="2">DSM 2475 / Hrk 5</strain>
        <plasmid evidence="2">pTPEN01</plasmid>
    </source>
</reference>